<accession>A0ABY6UYE8</accession>
<dbReference type="CDD" id="cd00067">
    <property type="entry name" value="GAL4"/>
    <property type="match status" value="1"/>
</dbReference>
<evidence type="ECO:0000256" key="2">
    <source>
        <dbReference type="ARBA" id="ARBA00023242"/>
    </source>
</evidence>
<dbReference type="SMART" id="SM00066">
    <property type="entry name" value="GAL4"/>
    <property type="match status" value="1"/>
</dbReference>
<dbReference type="EMBL" id="CABFNS010000901">
    <property type="protein sequence ID" value="VUC35050.1"/>
    <property type="molecule type" value="Genomic_DNA"/>
</dbReference>
<dbReference type="Proteomes" id="UP000766486">
    <property type="component" value="Unassembled WGS sequence"/>
</dbReference>
<dbReference type="InterPro" id="IPR036864">
    <property type="entry name" value="Zn2-C6_fun-type_DNA-bd_sf"/>
</dbReference>
<organism evidence="4 5">
    <name type="scientific">Bionectria ochroleuca</name>
    <name type="common">Gliocladium roseum</name>
    <dbReference type="NCBI Taxonomy" id="29856"/>
    <lineage>
        <taxon>Eukaryota</taxon>
        <taxon>Fungi</taxon>
        <taxon>Dikarya</taxon>
        <taxon>Ascomycota</taxon>
        <taxon>Pezizomycotina</taxon>
        <taxon>Sordariomycetes</taxon>
        <taxon>Hypocreomycetidae</taxon>
        <taxon>Hypocreales</taxon>
        <taxon>Bionectriaceae</taxon>
        <taxon>Clonostachys</taxon>
    </lineage>
</organism>
<keyword evidence="5" id="KW-1185">Reference proteome</keyword>
<dbReference type="PANTHER" id="PTHR47785">
    <property type="entry name" value="ZN(II)2CYS6 TRANSCRIPTION FACTOR (EUROFUNG)-RELATED-RELATED"/>
    <property type="match status" value="1"/>
</dbReference>
<name>A0ABY6UYE8_BIOOC</name>
<feature type="domain" description="Zn(2)-C6 fungal-type" evidence="3">
    <location>
        <begin position="43"/>
        <end position="73"/>
    </location>
</feature>
<dbReference type="InterPro" id="IPR007219">
    <property type="entry name" value="XnlR_reg_dom"/>
</dbReference>
<evidence type="ECO:0000313" key="5">
    <source>
        <dbReference type="Proteomes" id="UP000766486"/>
    </source>
</evidence>
<dbReference type="PROSITE" id="PS50048">
    <property type="entry name" value="ZN2_CY6_FUNGAL_2"/>
    <property type="match status" value="1"/>
</dbReference>
<keyword evidence="2" id="KW-0539">Nucleus</keyword>
<proteinExistence type="predicted"/>
<dbReference type="Gene3D" id="4.10.240.10">
    <property type="entry name" value="Zn(2)-C6 fungal-type DNA-binding domain"/>
    <property type="match status" value="1"/>
</dbReference>
<reference evidence="4 5" key="1">
    <citation type="submission" date="2019-06" db="EMBL/GenBank/DDBJ databases">
        <authorList>
            <person name="Broberg M."/>
        </authorList>
    </citation>
    <scope>NUCLEOTIDE SEQUENCE [LARGE SCALE GENOMIC DNA]</scope>
</reference>
<protein>
    <recommendedName>
        <fullName evidence="3">Zn(2)-C6 fungal-type domain-containing protein</fullName>
    </recommendedName>
</protein>
<evidence type="ECO:0000256" key="1">
    <source>
        <dbReference type="ARBA" id="ARBA00022723"/>
    </source>
</evidence>
<dbReference type="InterPro" id="IPR053181">
    <property type="entry name" value="EcdB-like_regulator"/>
</dbReference>
<dbReference type="PROSITE" id="PS00463">
    <property type="entry name" value="ZN2_CY6_FUNGAL_1"/>
    <property type="match status" value="1"/>
</dbReference>
<evidence type="ECO:0000313" key="4">
    <source>
        <dbReference type="EMBL" id="VUC35050.1"/>
    </source>
</evidence>
<dbReference type="InterPro" id="IPR001138">
    <property type="entry name" value="Zn2Cys6_DnaBD"/>
</dbReference>
<keyword evidence="1" id="KW-0479">Metal-binding</keyword>
<comment type="caution">
    <text evidence="4">The sequence shown here is derived from an EMBL/GenBank/DDBJ whole genome shotgun (WGS) entry which is preliminary data.</text>
</comment>
<dbReference type="PANTHER" id="PTHR47785:SF5">
    <property type="entry name" value="ZN(II)2CYS6 TRANSCRIPTION FACTOR (EUROFUNG)"/>
    <property type="match status" value="1"/>
</dbReference>
<dbReference type="Pfam" id="PF00172">
    <property type="entry name" value="Zn_clus"/>
    <property type="match status" value="1"/>
</dbReference>
<evidence type="ECO:0000259" key="3">
    <source>
        <dbReference type="PROSITE" id="PS50048"/>
    </source>
</evidence>
<gene>
    <name evidence="4" type="ORF">CLO192961_LOCUS401153</name>
</gene>
<sequence>MANHFQFSETTGVGDIADGDAGHQRKLIKTTDDFTLRKRVPTACQFCRLRKTKCDNLRPSCSYCVRHKALCIYGNDRKTGNVPEVDSFVSPRPDSSEIIRRLEELKRIIERGSYGAPPAPPALSDSTELDTEVVPNTAFNGQIPGHSDLSLPSSPKIGKSPFSAIRCESVLQWPIFGTVIPKVDEVARSLALLPNVEDDGQGKTVPMNDSQTMSPMEMTQGRSFKSICTDFLIHFHPRNPILDESDLLQHAELADDKGLGWNSSSCLLHLVSALLFSTQIWEKPAEVDNSLDGISPPGPSSNNKALAVFHFAEARKRIGFLGHKLIDIQCLFLAFVYEKTYFRLLQAWFYLQQAADRLKVRLARNNVMPWMSDQNSRTRDLHLEQRVFWSCFRAERELLLYVDLPRSGLEDLSYPHQLPQPPVSLPALPNETGARASWMGASERQLAEQGWGYYLAEISLRRTIDGTISLLYEKSEEYWVENPAQIMSYYHELDEQRDMWQVTPLVM</sequence>
<dbReference type="SUPFAM" id="SSF57701">
    <property type="entry name" value="Zn2/Cys6 DNA-binding domain"/>
    <property type="match status" value="1"/>
</dbReference>
<dbReference type="CDD" id="cd12148">
    <property type="entry name" value="fungal_TF_MHR"/>
    <property type="match status" value="1"/>
</dbReference>
<dbReference type="Pfam" id="PF04082">
    <property type="entry name" value="Fungal_trans"/>
    <property type="match status" value="1"/>
</dbReference>